<protein>
    <submittedName>
        <fullName evidence="1">Uncharacterized protein</fullName>
    </submittedName>
</protein>
<evidence type="ECO:0000313" key="1">
    <source>
        <dbReference type="EMBL" id="PIW15086.1"/>
    </source>
</evidence>
<comment type="caution">
    <text evidence="1">The sequence shown here is derived from an EMBL/GenBank/DDBJ whole genome shotgun (WGS) entry which is preliminary data.</text>
</comment>
<evidence type="ECO:0000313" key="2">
    <source>
        <dbReference type="Proteomes" id="UP000231019"/>
    </source>
</evidence>
<gene>
    <name evidence="1" type="ORF">COW36_19380</name>
</gene>
<accession>A0A2M7G080</accession>
<organism evidence="1 2">
    <name type="scientific">bacterium (Candidatus Blackallbacteria) CG17_big_fil_post_rev_8_21_14_2_50_48_46</name>
    <dbReference type="NCBI Taxonomy" id="2014261"/>
    <lineage>
        <taxon>Bacteria</taxon>
        <taxon>Candidatus Blackallbacteria</taxon>
    </lineage>
</organism>
<reference evidence="1 2" key="1">
    <citation type="submission" date="2017-09" db="EMBL/GenBank/DDBJ databases">
        <title>Depth-based differentiation of microbial function through sediment-hosted aquifers and enrichment of novel symbionts in the deep terrestrial subsurface.</title>
        <authorList>
            <person name="Probst A.J."/>
            <person name="Ladd B."/>
            <person name="Jarett J.K."/>
            <person name="Geller-Mcgrath D.E."/>
            <person name="Sieber C.M."/>
            <person name="Emerson J.B."/>
            <person name="Anantharaman K."/>
            <person name="Thomas B.C."/>
            <person name="Malmstrom R."/>
            <person name="Stieglmeier M."/>
            <person name="Klingl A."/>
            <person name="Woyke T."/>
            <person name="Ryan C.M."/>
            <person name="Banfield J.F."/>
        </authorList>
    </citation>
    <scope>NUCLEOTIDE SEQUENCE [LARGE SCALE GENOMIC DNA]</scope>
    <source>
        <strain evidence="1">CG17_big_fil_post_rev_8_21_14_2_50_48_46</strain>
    </source>
</reference>
<name>A0A2M7G080_9BACT</name>
<sequence length="76" mass="8339">MLNASSVKFGQTPQGSLEEMLNVVRFGQDIGHTGPLIQSLVGINIANEAAQVYTSQIEKIYQKNVAKTIKLTGYWV</sequence>
<dbReference type="Proteomes" id="UP000231019">
    <property type="component" value="Unassembled WGS sequence"/>
</dbReference>
<proteinExistence type="predicted"/>
<dbReference type="AlphaFoldDB" id="A0A2M7G080"/>
<dbReference type="EMBL" id="PFFQ01000054">
    <property type="protein sequence ID" value="PIW15086.1"/>
    <property type="molecule type" value="Genomic_DNA"/>
</dbReference>